<dbReference type="PANTHER" id="PTHR36966">
    <property type="entry name" value="REP-ASSOCIATED TYROSINE TRANSPOSASE"/>
    <property type="match status" value="1"/>
</dbReference>
<evidence type="ECO:0000313" key="2">
    <source>
        <dbReference type="EMBL" id="BCX48098.1"/>
    </source>
</evidence>
<dbReference type="RefSeq" id="WP_338690684.1">
    <property type="nucleotide sequence ID" value="NZ_AP024702.1"/>
</dbReference>
<feature type="domain" description="Transposase IS200-like" evidence="1">
    <location>
        <begin position="21"/>
        <end position="130"/>
    </location>
</feature>
<sequence length="151" mass="17741">MEDPRPQRKQLPHAPPEWLEIEGQVFFLTLCCKPRGKNQLANAEAWQSILETFHHYDRLGHWHTHRVLAMPDHLHSMVSLPAEAFLKKRVASFKAWTAKHAGVVWQRDFFDHRLRRDESFEAKSLYIAMNPVRAGLCATPGEWPYFWKKQG</sequence>
<dbReference type="EMBL" id="AP024702">
    <property type="protein sequence ID" value="BCX48098.1"/>
    <property type="molecule type" value="Genomic_DNA"/>
</dbReference>
<reference evidence="2 3" key="1">
    <citation type="submission" date="2021-06" db="EMBL/GenBank/DDBJ databases">
        <title>Complete genome of Haloferula helveola possessing various polysaccharide degrading enzymes.</title>
        <authorList>
            <person name="Takami H."/>
            <person name="Huang C."/>
            <person name="Hamasaki K."/>
        </authorList>
    </citation>
    <scope>NUCLEOTIDE SEQUENCE [LARGE SCALE GENOMIC DNA]</scope>
    <source>
        <strain evidence="2 3">CN-1</strain>
    </source>
</reference>
<dbReference type="Gene3D" id="3.30.70.1290">
    <property type="entry name" value="Transposase IS200-like"/>
    <property type="match status" value="1"/>
</dbReference>
<dbReference type="PANTHER" id="PTHR36966:SF1">
    <property type="entry name" value="REP-ASSOCIATED TYROSINE TRANSPOSASE"/>
    <property type="match status" value="1"/>
</dbReference>
<dbReference type="NCBIfam" id="NF047646">
    <property type="entry name" value="REP_Tyr_transpos"/>
    <property type="match status" value="1"/>
</dbReference>
<dbReference type="InterPro" id="IPR036515">
    <property type="entry name" value="Transposase_17_sf"/>
</dbReference>
<gene>
    <name evidence="2" type="ORF">HAHE_20060</name>
</gene>
<name>A0ABN6H840_9BACT</name>
<proteinExistence type="predicted"/>
<evidence type="ECO:0000313" key="3">
    <source>
        <dbReference type="Proteomes" id="UP001374893"/>
    </source>
</evidence>
<evidence type="ECO:0000259" key="1">
    <source>
        <dbReference type="SMART" id="SM01321"/>
    </source>
</evidence>
<organism evidence="2 3">
    <name type="scientific">Haloferula helveola</name>
    <dbReference type="NCBI Taxonomy" id="490095"/>
    <lineage>
        <taxon>Bacteria</taxon>
        <taxon>Pseudomonadati</taxon>
        <taxon>Verrucomicrobiota</taxon>
        <taxon>Verrucomicrobiia</taxon>
        <taxon>Verrucomicrobiales</taxon>
        <taxon>Verrucomicrobiaceae</taxon>
        <taxon>Haloferula</taxon>
    </lineage>
</organism>
<dbReference type="InterPro" id="IPR002686">
    <property type="entry name" value="Transposase_17"/>
</dbReference>
<keyword evidence="3" id="KW-1185">Reference proteome</keyword>
<dbReference type="SMART" id="SM01321">
    <property type="entry name" value="Y1_Tnp"/>
    <property type="match status" value="1"/>
</dbReference>
<dbReference type="SUPFAM" id="SSF143422">
    <property type="entry name" value="Transposase IS200-like"/>
    <property type="match status" value="1"/>
</dbReference>
<accession>A0ABN6H840</accession>
<dbReference type="InterPro" id="IPR052715">
    <property type="entry name" value="RAYT_transposase"/>
</dbReference>
<protein>
    <submittedName>
        <fullName evidence="2">REP-associated tyrosine transposase</fullName>
    </submittedName>
</protein>
<dbReference type="Proteomes" id="UP001374893">
    <property type="component" value="Chromosome"/>
</dbReference>